<evidence type="ECO:0000313" key="1">
    <source>
        <dbReference type="EMBL" id="KRZ49212.1"/>
    </source>
</evidence>
<dbReference type="Proteomes" id="UP000054721">
    <property type="component" value="Unassembled WGS sequence"/>
</dbReference>
<dbReference type="EMBL" id="JYDW01000327">
    <property type="protein sequence ID" value="KRZ49212.1"/>
    <property type="molecule type" value="Genomic_DNA"/>
</dbReference>
<comment type="caution">
    <text evidence="1">The sequence shown here is derived from an EMBL/GenBank/DDBJ whole genome shotgun (WGS) entry which is preliminary data.</text>
</comment>
<dbReference type="AlphaFoldDB" id="A0A0V1KQP5"/>
<keyword evidence="2" id="KW-1185">Reference proteome</keyword>
<protein>
    <recommendedName>
        <fullName evidence="3">PAN domain protein</fullName>
    </recommendedName>
</protein>
<organism evidence="1 2">
    <name type="scientific">Trichinella nativa</name>
    <dbReference type="NCBI Taxonomy" id="6335"/>
    <lineage>
        <taxon>Eukaryota</taxon>
        <taxon>Metazoa</taxon>
        <taxon>Ecdysozoa</taxon>
        <taxon>Nematoda</taxon>
        <taxon>Enoplea</taxon>
        <taxon>Dorylaimia</taxon>
        <taxon>Trichinellida</taxon>
        <taxon>Trichinellidae</taxon>
        <taxon>Trichinella</taxon>
    </lineage>
</organism>
<evidence type="ECO:0008006" key="3">
    <source>
        <dbReference type="Google" id="ProtNLM"/>
    </source>
</evidence>
<sequence>MVSCDAIYYAENGHSCLCFYLSQNDTVEINSCKPENGNGEVYSYSDGISTFHDPVWTLNMCLHRCRGSMHVAILDILDREMERIDNPEPVNFYLKELRQICKVEFYVLKNLTQWKELKQLNNVTTFNKCLLSCIMESMRIPCSAINYSTSGECILLMNGGNDEFFKVKDGTLFGEIIDCELGNYVEQLYH</sequence>
<accession>A0A0V1KQP5</accession>
<evidence type="ECO:0000313" key="2">
    <source>
        <dbReference type="Proteomes" id="UP000054721"/>
    </source>
</evidence>
<proteinExistence type="predicted"/>
<name>A0A0V1KQP5_9BILA</name>
<gene>
    <name evidence="1" type="ORF">T02_562</name>
</gene>
<reference evidence="1 2" key="1">
    <citation type="submission" date="2015-05" db="EMBL/GenBank/DDBJ databases">
        <title>Evolution of Trichinella species and genotypes.</title>
        <authorList>
            <person name="Korhonen P.K."/>
            <person name="Edoardo P."/>
            <person name="Giuseppe L.R."/>
            <person name="Gasser R.B."/>
        </authorList>
    </citation>
    <scope>NUCLEOTIDE SEQUENCE [LARGE SCALE GENOMIC DNA]</scope>
    <source>
        <strain evidence="1">ISS10</strain>
    </source>
</reference>